<dbReference type="Proteomes" id="UP000824890">
    <property type="component" value="Unassembled WGS sequence"/>
</dbReference>
<dbReference type="EMBL" id="JAGKQM010000012">
    <property type="protein sequence ID" value="KAH0897751.1"/>
    <property type="molecule type" value="Genomic_DNA"/>
</dbReference>
<protein>
    <submittedName>
        <fullName evidence="1">Uncharacterized protein</fullName>
    </submittedName>
</protein>
<name>A0ABQ8AYV3_BRANA</name>
<gene>
    <name evidence="1" type="ORF">HID58_047319</name>
</gene>
<accession>A0ABQ8AYV3</accession>
<comment type="caution">
    <text evidence="1">The sequence shown here is derived from an EMBL/GenBank/DDBJ whole genome shotgun (WGS) entry which is preliminary data.</text>
</comment>
<reference evidence="1 2" key="1">
    <citation type="submission" date="2021-05" db="EMBL/GenBank/DDBJ databases">
        <title>Genome Assembly of Synthetic Allotetraploid Brassica napus Reveals Homoeologous Exchanges between Subgenomes.</title>
        <authorList>
            <person name="Davis J.T."/>
        </authorList>
    </citation>
    <scope>NUCLEOTIDE SEQUENCE [LARGE SCALE GENOMIC DNA]</scope>
    <source>
        <strain evidence="2">cv. Da-Ae</strain>
        <tissue evidence="1">Seedling</tissue>
    </source>
</reference>
<keyword evidence="2" id="KW-1185">Reference proteome</keyword>
<organism evidence="1 2">
    <name type="scientific">Brassica napus</name>
    <name type="common">Rape</name>
    <dbReference type="NCBI Taxonomy" id="3708"/>
    <lineage>
        <taxon>Eukaryota</taxon>
        <taxon>Viridiplantae</taxon>
        <taxon>Streptophyta</taxon>
        <taxon>Embryophyta</taxon>
        <taxon>Tracheophyta</taxon>
        <taxon>Spermatophyta</taxon>
        <taxon>Magnoliopsida</taxon>
        <taxon>eudicotyledons</taxon>
        <taxon>Gunneridae</taxon>
        <taxon>Pentapetalae</taxon>
        <taxon>rosids</taxon>
        <taxon>malvids</taxon>
        <taxon>Brassicales</taxon>
        <taxon>Brassicaceae</taxon>
        <taxon>Brassiceae</taxon>
        <taxon>Brassica</taxon>
    </lineage>
</organism>
<sequence length="44" mass="4948">MSVDMLLLDAKLGAFDVTRSNREVFMEISETVQTNPDGALQIYQ</sequence>
<evidence type="ECO:0000313" key="1">
    <source>
        <dbReference type="EMBL" id="KAH0897751.1"/>
    </source>
</evidence>
<proteinExistence type="predicted"/>
<evidence type="ECO:0000313" key="2">
    <source>
        <dbReference type="Proteomes" id="UP000824890"/>
    </source>
</evidence>
<feature type="non-terminal residue" evidence="1">
    <location>
        <position position="44"/>
    </location>
</feature>